<evidence type="ECO:0000256" key="1">
    <source>
        <dbReference type="SAM" id="SignalP"/>
    </source>
</evidence>
<accession>A0AA40F0U5</accession>
<gene>
    <name evidence="2" type="ORF">B0T18DRAFT_97299</name>
</gene>
<comment type="caution">
    <text evidence="2">The sequence shown here is derived from an EMBL/GenBank/DDBJ whole genome shotgun (WGS) entry which is preliminary data.</text>
</comment>
<dbReference type="EMBL" id="JAUKUD010000003">
    <property type="protein sequence ID" value="KAK0749067.1"/>
    <property type="molecule type" value="Genomic_DNA"/>
</dbReference>
<evidence type="ECO:0000313" key="3">
    <source>
        <dbReference type="Proteomes" id="UP001172155"/>
    </source>
</evidence>
<feature type="signal peptide" evidence="1">
    <location>
        <begin position="1"/>
        <end position="16"/>
    </location>
</feature>
<protein>
    <recommendedName>
        <fullName evidence="4">Secreted protein</fullName>
    </recommendedName>
</protein>
<feature type="chain" id="PRO_5041377969" description="Secreted protein" evidence="1">
    <location>
        <begin position="17"/>
        <end position="104"/>
    </location>
</feature>
<keyword evidence="1" id="KW-0732">Signal</keyword>
<evidence type="ECO:0000313" key="2">
    <source>
        <dbReference type="EMBL" id="KAK0749067.1"/>
    </source>
</evidence>
<proteinExistence type="predicted"/>
<organism evidence="2 3">
    <name type="scientific">Schizothecium vesticola</name>
    <dbReference type="NCBI Taxonomy" id="314040"/>
    <lineage>
        <taxon>Eukaryota</taxon>
        <taxon>Fungi</taxon>
        <taxon>Dikarya</taxon>
        <taxon>Ascomycota</taxon>
        <taxon>Pezizomycotina</taxon>
        <taxon>Sordariomycetes</taxon>
        <taxon>Sordariomycetidae</taxon>
        <taxon>Sordariales</taxon>
        <taxon>Schizotheciaceae</taxon>
        <taxon>Schizothecium</taxon>
    </lineage>
</organism>
<name>A0AA40F0U5_9PEZI</name>
<reference evidence="2" key="1">
    <citation type="submission" date="2023-06" db="EMBL/GenBank/DDBJ databases">
        <title>Genome-scale phylogeny and comparative genomics of the fungal order Sordariales.</title>
        <authorList>
            <consortium name="Lawrence Berkeley National Laboratory"/>
            <person name="Hensen N."/>
            <person name="Bonometti L."/>
            <person name="Westerberg I."/>
            <person name="Brannstrom I.O."/>
            <person name="Guillou S."/>
            <person name="Cros-Aarteil S."/>
            <person name="Calhoun S."/>
            <person name="Haridas S."/>
            <person name="Kuo A."/>
            <person name="Mondo S."/>
            <person name="Pangilinan J."/>
            <person name="Riley R."/>
            <person name="LaButti K."/>
            <person name="Andreopoulos B."/>
            <person name="Lipzen A."/>
            <person name="Chen C."/>
            <person name="Yanf M."/>
            <person name="Daum C."/>
            <person name="Ng V."/>
            <person name="Clum A."/>
            <person name="Steindorff A."/>
            <person name="Ohm R."/>
            <person name="Martin F."/>
            <person name="Silar P."/>
            <person name="Natvig D."/>
            <person name="Lalanne C."/>
            <person name="Gautier V."/>
            <person name="Ament-velasquez S.L."/>
            <person name="Kruys A."/>
            <person name="Hutchinson M.I."/>
            <person name="Powell A.J."/>
            <person name="Barry K."/>
            <person name="Miller A.N."/>
            <person name="Grigoriev I.V."/>
            <person name="Debuchy R."/>
            <person name="Gladieux P."/>
            <person name="Thoren M.H."/>
            <person name="Johannesson H."/>
        </authorList>
    </citation>
    <scope>NUCLEOTIDE SEQUENCE</scope>
    <source>
        <strain evidence="2">SMH3187-1</strain>
    </source>
</reference>
<dbReference type="Proteomes" id="UP001172155">
    <property type="component" value="Unassembled WGS sequence"/>
</dbReference>
<keyword evidence="3" id="KW-1185">Reference proteome</keyword>
<evidence type="ECO:0008006" key="4">
    <source>
        <dbReference type="Google" id="ProtNLM"/>
    </source>
</evidence>
<sequence length="104" mass="10833">MVSFLVEMLRLTVLRAGNGAAADEIEVEEGGLARSVGLFSTASTPLPTTAALESPKSAIFHSAGVQRVGLTREGGRGGRWWVGIVDGRGGCGGSRVRLRPPKLC</sequence>
<dbReference type="AlphaFoldDB" id="A0AA40F0U5"/>